<dbReference type="Pfam" id="PF06445">
    <property type="entry name" value="GyrI-like"/>
    <property type="match status" value="1"/>
</dbReference>
<dbReference type="SUPFAM" id="SSF55136">
    <property type="entry name" value="Probable bacterial effector-binding domain"/>
    <property type="match status" value="1"/>
</dbReference>
<dbReference type="InterPro" id="IPR011256">
    <property type="entry name" value="Reg_factor_effector_dom_sf"/>
</dbReference>
<evidence type="ECO:0000259" key="4">
    <source>
        <dbReference type="PROSITE" id="PS01124"/>
    </source>
</evidence>
<dbReference type="Gene3D" id="1.10.10.60">
    <property type="entry name" value="Homeodomain-like"/>
    <property type="match status" value="2"/>
</dbReference>
<sequence length="307" mass="35671">MEWLSSLKIAIDYMETHLLEHISADEVAGAVHISPFYFQRGFKIVTEYTIGEYLRNRRLYMAGLDVIKGDEKIIELSYKYGYDTPESFTKAFSRFHGLSPMQLRAQPFMIRVFLPITIEISMKGGNKMDYAIERMESMRVIGFERLFSFGRGYQEIPIFWNEFCEKCTPPMHSEKKPQKEVERLIADCAIGEFGICIDEEARDCPGKFRYMIAGTIKDNTFMKKEYGDTIPEGMKVLEIPAYEWAKFKCVGSMPEAIQTVNTRIFKEWLPGNSDYEIAADIIIEWYPEGDTTSENYESAIWIPIKRK</sequence>
<accession>A0A9X5BHM4</accession>
<dbReference type="PANTHER" id="PTHR47504:SF5">
    <property type="entry name" value="RIGHT ORIGIN-BINDING PROTEIN"/>
    <property type="match status" value="1"/>
</dbReference>
<evidence type="ECO:0000256" key="3">
    <source>
        <dbReference type="ARBA" id="ARBA00023163"/>
    </source>
</evidence>
<dbReference type="PROSITE" id="PS01124">
    <property type="entry name" value="HTH_ARAC_FAMILY_2"/>
    <property type="match status" value="1"/>
</dbReference>
<dbReference type="SMART" id="SM00342">
    <property type="entry name" value="HTH_ARAC"/>
    <property type="match status" value="1"/>
</dbReference>
<keyword evidence="3" id="KW-0804">Transcription</keyword>
<keyword evidence="6" id="KW-1185">Reference proteome</keyword>
<evidence type="ECO:0000256" key="2">
    <source>
        <dbReference type="ARBA" id="ARBA00023125"/>
    </source>
</evidence>
<dbReference type="Proteomes" id="UP001154420">
    <property type="component" value="Unassembled WGS sequence"/>
</dbReference>
<evidence type="ECO:0000256" key="1">
    <source>
        <dbReference type="ARBA" id="ARBA00023015"/>
    </source>
</evidence>
<dbReference type="RefSeq" id="WP_160560985.1">
    <property type="nucleotide sequence ID" value="NZ_QZDT01000027.1"/>
</dbReference>
<dbReference type="GO" id="GO:0003700">
    <property type="term" value="F:DNA-binding transcription factor activity"/>
    <property type="evidence" value="ECO:0007669"/>
    <property type="project" value="InterPro"/>
</dbReference>
<dbReference type="InterPro" id="IPR010499">
    <property type="entry name" value="AraC_E-bd"/>
</dbReference>
<keyword evidence="2" id="KW-0238">DNA-binding</keyword>
<dbReference type="Pfam" id="PF12833">
    <property type="entry name" value="HTH_18"/>
    <property type="match status" value="1"/>
</dbReference>
<dbReference type="PANTHER" id="PTHR47504">
    <property type="entry name" value="RIGHT ORIGIN-BINDING PROTEIN"/>
    <property type="match status" value="1"/>
</dbReference>
<name>A0A9X5BHM4_9FIRM</name>
<dbReference type="Gene3D" id="3.20.80.10">
    <property type="entry name" value="Regulatory factor, effector binding domain"/>
    <property type="match status" value="1"/>
</dbReference>
<dbReference type="EMBL" id="QZDT01000027">
    <property type="protein sequence ID" value="NBJ93936.1"/>
    <property type="molecule type" value="Genomic_DNA"/>
</dbReference>
<organism evidence="5 6">
    <name type="scientific">Parablautia muri</name>
    <dbReference type="NCBI Taxonomy" id="2320879"/>
    <lineage>
        <taxon>Bacteria</taxon>
        <taxon>Bacillati</taxon>
        <taxon>Bacillota</taxon>
        <taxon>Clostridia</taxon>
        <taxon>Lachnospirales</taxon>
        <taxon>Lachnospiraceae</taxon>
        <taxon>Parablautia</taxon>
    </lineage>
</organism>
<protein>
    <submittedName>
        <fullName evidence="5">AraC family transcriptional regulator</fullName>
    </submittedName>
</protein>
<dbReference type="InterPro" id="IPR050959">
    <property type="entry name" value="MarA-like"/>
</dbReference>
<dbReference type="SMART" id="SM00871">
    <property type="entry name" value="AraC_E_bind"/>
    <property type="match status" value="1"/>
</dbReference>
<comment type="caution">
    <text evidence="5">The sequence shown here is derived from an EMBL/GenBank/DDBJ whole genome shotgun (WGS) entry which is preliminary data.</text>
</comment>
<reference evidence="5" key="1">
    <citation type="submission" date="2018-09" db="EMBL/GenBank/DDBJ databases">
        <title>Murine metabolic-syndrome-specific gut microbial biobank.</title>
        <authorList>
            <person name="Liu C."/>
        </authorList>
    </citation>
    <scope>NUCLEOTIDE SEQUENCE</scope>
    <source>
        <strain evidence="5">D42-62</strain>
    </source>
</reference>
<keyword evidence="1" id="KW-0805">Transcription regulation</keyword>
<dbReference type="AlphaFoldDB" id="A0A9X5BHM4"/>
<proteinExistence type="predicted"/>
<dbReference type="InterPro" id="IPR009057">
    <property type="entry name" value="Homeodomain-like_sf"/>
</dbReference>
<dbReference type="SUPFAM" id="SSF46689">
    <property type="entry name" value="Homeodomain-like"/>
    <property type="match status" value="2"/>
</dbReference>
<evidence type="ECO:0000313" key="5">
    <source>
        <dbReference type="EMBL" id="NBJ93936.1"/>
    </source>
</evidence>
<feature type="domain" description="HTH araC/xylS-type" evidence="4">
    <location>
        <begin position="8"/>
        <end position="106"/>
    </location>
</feature>
<dbReference type="InterPro" id="IPR029442">
    <property type="entry name" value="GyrI-like"/>
</dbReference>
<evidence type="ECO:0000313" key="6">
    <source>
        <dbReference type="Proteomes" id="UP001154420"/>
    </source>
</evidence>
<dbReference type="OrthoDB" id="9801123at2"/>
<gene>
    <name evidence="5" type="ORF">D5281_15420</name>
</gene>
<dbReference type="GO" id="GO:0043565">
    <property type="term" value="F:sequence-specific DNA binding"/>
    <property type="evidence" value="ECO:0007669"/>
    <property type="project" value="InterPro"/>
</dbReference>
<dbReference type="InterPro" id="IPR018060">
    <property type="entry name" value="HTH_AraC"/>
</dbReference>